<dbReference type="HOGENOM" id="CLU_2450633_0_0_9"/>
<dbReference type="eggNOG" id="ENOG502ZQDA">
    <property type="taxonomic scope" value="Bacteria"/>
</dbReference>
<name>U1YJE0_ANEAE</name>
<dbReference type="AlphaFoldDB" id="U1YJE0"/>
<gene>
    <name evidence="1" type="ORF">HMPREF0083_01008</name>
</gene>
<dbReference type="EMBL" id="AWSJ01000064">
    <property type="protein sequence ID" value="ERI10896.1"/>
    <property type="molecule type" value="Genomic_DNA"/>
</dbReference>
<accession>U1YJE0</accession>
<evidence type="ECO:0000313" key="2">
    <source>
        <dbReference type="Proteomes" id="UP000016511"/>
    </source>
</evidence>
<organism evidence="1 2">
    <name type="scientific">Aneurinibacillus aneurinilyticus ATCC 12856</name>
    <dbReference type="NCBI Taxonomy" id="649747"/>
    <lineage>
        <taxon>Bacteria</taxon>
        <taxon>Bacillati</taxon>
        <taxon>Bacillota</taxon>
        <taxon>Bacilli</taxon>
        <taxon>Bacillales</taxon>
        <taxon>Paenibacillaceae</taxon>
        <taxon>Aneurinibacillus group</taxon>
        <taxon>Aneurinibacillus</taxon>
    </lineage>
</organism>
<proteinExistence type="predicted"/>
<evidence type="ECO:0000313" key="1">
    <source>
        <dbReference type="EMBL" id="ERI10896.1"/>
    </source>
</evidence>
<dbReference type="STRING" id="649747.HMPREF0083_01008"/>
<comment type="caution">
    <text evidence="1">The sequence shown here is derived from an EMBL/GenBank/DDBJ whole genome shotgun (WGS) entry which is preliminary data.</text>
</comment>
<reference evidence="1 2" key="1">
    <citation type="submission" date="2013-08" db="EMBL/GenBank/DDBJ databases">
        <authorList>
            <person name="Weinstock G."/>
            <person name="Sodergren E."/>
            <person name="Wylie T."/>
            <person name="Fulton L."/>
            <person name="Fulton R."/>
            <person name="Fronick C."/>
            <person name="O'Laughlin M."/>
            <person name="Godfrey J."/>
            <person name="Miner T."/>
            <person name="Herter B."/>
            <person name="Appelbaum E."/>
            <person name="Cordes M."/>
            <person name="Lek S."/>
            <person name="Wollam A."/>
            <person name="Pepin K.H."/>
            <person name="Palsikar V.B."/>
            <person name="Mitreva M."/>
            <person name="Wilson R.K."/>
        </authorList>
    </citation>
    <scope>NUCLEOTIDE SEQUENCE [LARGE SCALE GENOMIC DNA]</scope>
    <source>
        <strain evidence="1 2">ATCC 12856</strain>
    </source>
</reference>
<sequence>MKFLQKYLVIQTFRDKFTQNIHSAETFYETGDEKRASFLIESGYLKANDEHDEPLKNLGGGYYELPNGEKVRGKEKALRALKKVEASGANESRQIQ</sequence>
<dbReference type="Proteomes" id="UP000016511">
    <property type="component" value="Unassembled WGS sequence"/>
</dbReference>
<protein>
    <submittedName>
        <fullName evidence="1">Uncharacterized protein</fullName>
    </submittedName>
</protein>
<dbReference type="PATRIC" id="fig|649747.3.peg.914"/>
<keyword evidence="2" id="KW-1185">Reference proteome</keyword>